<gene>
    <name evidence="1" type="ORF">H7B90_11840</name>
</gene>
<keyword evidence="2" id="KW-1185">Reference proteome</keyword>
<sequence length="115" mass="13235">MSVKYQLRCFECDIMVVEGNDAYQLSIQSRSNPLGFGNRLAEYDTEERAKDAADHFCRMYTIAREYGYHLHGGEFRREDLPPIPVAQFLELRLTPTGVRALLDNEARIYGTPLTM</sequence>
<proteinExistence type="predicted"/>
<dbReference type="AlphaFoldDB" id="A0A841TYD8"/>
<dbReference type="EMBL" id="JACJVR010000047">
    <property type="protein sequence ID" value="MBB6692092.1"/>
    <property type="molecule type" value="Genomic_DNA"/>
</dbReference>
<accession>A0A841TYD8</accession>
<evidence type="ECO:0000313" key="2">
    <source>
        <dbReference type="Proteomes" id="UP000553776"/>
    </source>
</evidence>
<organism evidence="1 2">
    <name type="scientific">Cohnella xylanilytica</name>
    <dbReference type="NCBI Taxonomy" id="557555"/>
    <lineage>
        <taxon>Bacteria</taxon>
        <taxon>Bacillati</taxon>
        <taxon>Bacillota</taxon>
        <taxon>Bacilli</taxon>
        <taxon>Bacillales</taxon>
        <taxon>Paenibacillaceae</taxon>
        <taxon>Cohnella</taxon>
    </lineage>
</organism>
<comment type="caution">
    <text evidence="1">The sequence shown here is derived from an EMBL/GenBank/DDBJ whole genome shotgun (WGS) entry which is preliminary data.</text>
</comment>
<protein>
    <submittedName>
        <fullName evidence="1">Uncharacterized protein</fullName>
    </submittedName>
</protein>
<dbReference type="Proteomes" id="UP000553776">
    <property type="component" value="Unassembled WGS sequence"/>
</dbReference>
<name>A0A841TYD8_9BACL</name>
<dbReference type="RefSeq" id="WP_185136086.1">
    <property type="nucleotide sequence ID" value="NZ_BORM01000004.1"/>
</dbReference>
<evidence type="ECO:0000313" key="1">
    <source>
        <dbReference type="EMBL" id="MBB6692092.1"/>
    </source>
</evidence>
<reference evidence="1 2" key="1">
    <citation type="submission" date="2020-08" db="EMBL/GenBank/DDBJ databases">
        <title>Cohnella phylogeny.</title>
        <authorList>
            <person name="Dunlap C."/>
        </authorList>
    </citation>
    <scope>NUCLEOTIDE SEQUENCE [LARGE SCALE GENOMIC DNA]</scope>
    <source>
        <strain evidence="1 2">DSM 25239</strain>
    </source>
</reference>